<accession>A0ABZ3A1H9</accession>
<protein>
    <submittedName>
        <fullName evidence="5">LuxR C-terminal-related transcriptional regulator</fullName>
    </submittedName>
</protein>
<evidence type="ECO:0000256" key="2">
    <source>
        <dbReference type="ARBA" id="ARBA00023125"/>
    </source>
</evidence>
<dbReference type="SMART" id="SM00421">
    <property type="entry name" value="HTH_LUXR"/>
    <property type="match status" value="1"/>
</dbReference>
<dbReference type="CDD" id="cd06170">
    <property type="entry name" value="LuxR_C_like"/>
    <property type="match status" value="1"/>
</dbReference>
<dbReference type="EMBL" id="CP151657">
    <property type="protein sequence ID" value="WZP17420.1"/>
    <property type="molecule type" value="Genomic_DNA"/>
</dbReference>
<dbReference type="InterPro" id="IPR036388">
    <property type="entry name" value="WH-like_DNA-bd_sf"/>
</dbReference>
<dbReference type="PANTHER" id="PTHR44688:SF16">
    <property type="entry name" value="DNA-BINDING TRANSCRIPTIONAL ACTIVATOR DEVR_DOSR"/>
    <property type="match status" value="1"/>
</dbReference>
<keyword evidence="6" id="KW-1185">Reference proteome</keyword>
<dbReference type="SUPFAM" id="SSF46894">
    <property type="entry name" value="C-terminal effector domain of the bipartite response regulators"/>
    <property type="match status" value="1"/>
</dbReference>
<organism evidence="5 6">
    <name type="scientific">Arthrobacter citreus</name>
    <dbReference type="NCBI Taxonomy" id="1670"/>
    <lineage>
        <taxon>Bacteria</taxon>
        <taxon>Bacillati</taxon>
        <taxon>Actinomycetota</taxon>
        <taxon>Actinomycetes</taxon>
        <taxon>Micrococcales</taxon>
        <taxon>Micrococcaceae</taxon>
        <taxon>Arthrobacter</taxon>
    </lineage>
</organism>
<dbReference type="Pfam" id="PF25873">
    <property type="entry name" value="WHD_MalT"/>
    <property type="match status" value="1"/>
</dbReference>
<dbReference type="PROSITE" id="PS50043">
    <property type="entry name" value="HTH_LUXR_2"/>
    <property type="match status" value="1"/>
</dbReference>
<dbReference type="InterPro" id="IPR027417">
    <property type="entry name" value="P-loop_NTPase"/>
</dbReference>
<dbReference type="SUPFAM" id="SSF52540">
    <property type="entry name" value="P-loop containing nucleoside triphosphate hydrolases"/>
    <property type="match status" value="1"/>
</dbReference>
<evidence type="ECO:0000313" key="5">
    <source>
        <dbReference type="EMBL" id="WZP17420.1"/>
    </source>
</evidence>
<gene>
    <name evidence="5" type="ORF">AAE021_07650</name>
</gene>
<dbReference type="Gene3D" id="1.10.10.10">
    <property type="entry name" value="Winged helix-like DNA-binding domain superfamily/Winged helix DNA-binding domain"/>
    <property type="match status" value="1"/>
</dbReference>
<dbReference type="PANTHER" id="PTHR44688">
    <property type="entry name" value="DNA-BINDING TRANSCRIPTIONAL ACTIVATOR DEVR_DOSR"/>
    <property type="match status" value="1"/>
</dbReference>
<proteinExistence type="predicted"/>
<evidence type="ECO:0000313" key="6">
    <source>
        <dbReference type="Proteomes" id="UP001448858"/>
    </source>
</evidence>
<keyword evidence="1" id="KW-0805">Transcription regulation</keyword>
<dbReference type="InterPro" id="IPR000792">
    <property type="entry name" value="Tscrpt_reg_LuxR_C"/>
</dbReference>
<reference evidence="5 6" key="1">
    <citation type="submission" date="2024-04" db="EMBL/GenBank/DDBJ databases">
        <title>Arthrobacter sp. from Plains bison fecal sample.</title>
        <authorList>
            <person name="Ruzzini A."/>
        </authorList>
    </citation>
    <scope>NUCLEOTIDE SEQUENCE [LARGE SCALE GENOMIC DNA]</scope>
    <source>
        <strain evidence="5 6">EINP1</strain>
    </source>
</reference>
<keyword evidence="2" id="KW-0238">DNA-binding</keyword>
<dbReference type="InterPro" id="IPR059106">
    <property type="entry name" value="WHD_MalT"/>
</dbReference>
<dbReference type="Gene3D" id="3.40.50.300">
    <property type="entry name" value="P-loop containing nucleotide triphosphate hydrolases"/>
    <property type="match status" value="1"/>
</dbReference>
<keyword evidence="3" id="KW-0804">Transcription</keyword>
<evidence type="ECO:0000256" key="1">
    <source>
        <dbReference type="ARBA" id="ARBA00023015"/>
    </source>
</evidence>
<dbReference type="RefSeq" id="WP_342025017.1">
    <property type="nucleotide sequence ID" value="NZ_CP151657.1"/>
</dbReference>
<evidence type="ECO:0000256" key="3">
    <source>
        <dbReference type="ARBA" id="ARBA00023163"/>
    </source>
</evidence>
<sequence length="395" mass="42003">MAASPHFLAAPPIPGVALSRPRLAMAPGTGTTLIWSCAGSGKTTLLAQWAAELKAAGEAAAWISLPAAGTLRHRLAAMTRDSVAAARGPVGSPSAGGGQLNLLLDDVHHLNDPGDIQWLAQLIESRPRHVRFVLTGRHPPDVNGSPLFAGTPENGAAYGTTDLAFTPAETADFLALRGLRLSPPDIETIQRRTGGWAAALTLLAGLLPRAATPLLLDFEPGHRAAADYLVAEILDLLPATYFGFLLSLCVADAVTVPLAVRLTQRGDAGWLLNHLERQTGLLSRSMAGGTPVYVFHPVLLRYLRTEFRRQDLAGYARALGAAPVGASPPAAADPLTPKEQEILQELPHHQTIRDIAARQRVSPNTVKTHLRVLYQKLGVRNRTAAVEKAVEQGLL</sequence>
<feature type="domain" description="HTH luxR-type" evidence="4">
    <location>
        <begin position="328"/>
        <end position="393"/>
    </location>
</feature>
<name>A0ABZ3A1H9_9MICC</name>
<dbReference type="Proteomes" id="UP001448858">
    <property type="component" value="Chromosome"/>
</dbReference>
<evidence type="ECO:0000259" key="4">
    <source>
        <dbReference type="PROSITE" id="PS50043"/>
    </source>
</evidence>
<dbReference type="InterPro" id="IPR016032">
    <property type="entry name" value="Sig_transdc_resp-reg_C-effctor"/>
</dbReference>
<dbReference type="Pfam" id="PF00196">
    <property type="entry name" value="GerE"/>
    <property type="match status" value="1"/>
</dbReference>